<evidence type="ECO:0000313" key="3">
    <source>
        <dbReference type="EMBL" id="OXR35108.1"/>
    </source>
</evidence>
<reference evidence="3 4" key="1">
    <citation type="submission" date="2017-06" db="EMBL/GenBank/DDBJ databases">
        <authorList>
            <person name="Furmanczyk E.M."/>
        </authorList>
    </citation>
    <scope>NUCLEOTIDE SEQUENCE [LARGE SCALE GENOMIC DNA]</scope>
    <source>
        <strain evidence="3 4">DSM 16611</strain>
    </source>
</reference>
<sequence length="353" mass="38856">MTHDTPASAGAPISYPFAMLPTAGAPEPIAPGVQWLRLPLPVSLGAINVWLLADGAGTTLVDSGIYDEQTVALWRPLLEGTLREAPLSRVIATHLHPDHVGMAGWLTRHTGSRLWMTRLEYLQGRLLASDSARTAPEETLAFYRRAGWDGPTLERYRQRFGSFGRMISPLPDSYRRIRDGERLNIGGHSWEVVVGAGHSPEHACLYDADRKLLISGDQVLPRISSNVSVQPSEPDADPLSDWLESLATLRRRVPDDVLVLPSHGKPFRVLHARIEQLQADAWGALDRLRAGLHEPARAIDLFTLLFSTAVCNDDPTRFTLATGETLACLNHLLLRGEVSVSLDEQGVAWYAPL</sequence>
<evidence type="ECO:0000313" key="4">
    <source>
        <dbReference type="Proteomes" id="UP000215455"/>
    </source>
</evidence>
<dbReference type="Pfam" id="PF00753">
    <property type="entry name" value="Lactamase_B"/>
    <property type="match status" value="1"/>
</dbReference>
<feature type="domain" description="Metallo-beta-lactamase" evidence="2">
    <location>
        <begin position="46"/>
        <end position="263"/>
    </location>
</feature>
<name>A0ABX4E0D1_9PSED</name>
<comment type="caution">
    <text evidence="3">The sequence shown here is derived from an EMBL/GenBank/DDBJ whole genome shotgun (WGS) entry which is preliminary data.</text>
</comment>
<dbReference type="SUPFAM" id="SSF56281">
    <property type="entry name" value="Metallo-hydrolase/oxidoreductase"/>
    <property type="match status" value="1"/>
</dbReference>
<accession>A0ABX4E0D1</accession>
<dbReference type="RefSeq" id="WP_083349060.1">
    <property type="nucleotide sequence ID" value="NZ_LT629767.1"/>
</dbReference>
<dbReference type="Gene3D" id="3.60.15.10">
    <property type="entry name" value="Ribonuclease Z/Hydroxyacylglutathione hydrolase-like"/>
    <property type="match status" value="1"/>
</dbReference>
<evidence type="ECO:0000259" key="2">
    <source>
        <dbReference type="SMART" id="SM00849"/>
    </source>
</evidence>
<comment type="similarity">
    <text evidence="1">Belongs to the metallo-beta-lactamase superfamily. Class-B beta-lactamase family.</text>
</comment>
<dbReference type="InterPro" id="IPR050855">
    <property type="entry name" value="NDM-1-like"/>
</dbReference>
<protein>
    <submittedName>
        <fullName evidence="3">MBL fold metallo-hydrolase</fullName>
    </submittedName>
</protein>
<gene>
    <name evidence="3" type="ORF">PSUM_04240</name>
</gene>
<dbReference type="InterPro" id="IPR036388">
    <property type="entry name" value="WH-like_DNA-bd_sf"/>
</dbReference>
<organism evidence="3 4">
    <name type="scientific">Pseudomonas umsongensis</name>
    <dbReference type="NCBI Taxonomy" id="198618"/>
    <lineage>
        <taxon>Bacteria</taxon>
        <taxon>Pseudomonadati</taxon>
        <taxon>Pseudomonadota</taxon>
        <taxon>Gammaproteobacteria</taxon>
        <taxon>Pseudomonadales</taxon>
        <taxon>Pseudomonadaceae</taxon>
        <taxon>Pseudomonas</taxon>
    </lineage>
</organism>
<dbReference type="InterPro" id="IPR036866">
    <property type="entry name" value="RibonucZ/Hydroxyglut_hydro"/>
</dbReference>
<proteinExistence type="inferred from homology"/>
<dbReference type="Gene3D" id="1.10.10.10">
    <property type="entry name" value="Winged helix-like DNA-binding domain superfamily/Winged helix DNA-binding domain"/>
    <property type="match status" value="1"/>
</dbReference>
<keyword evidence="4" id="KW-1185">Reference proteome</keyword>
<dbReference type="InterPro" id="IPR001279">
    <property type="entry name" value="Metallo-B-lactamas"/>
</dbReference>
<dbReference type="PANTHER" id="PTHR42951:SF4">
    <property type="entry name" value="ACYL-COENZYME A THIOESTERASE MBLAC2"/>
    <property type="match status" value="1"/>
</dbReference>
<dbReference type="SMART" id="SM00849">
    <property type="entry name" value="Lactamase_B"/>
    <property type="match status" value="1"/>
</dbReference>
<evidence type="ECO:0000256" key="1">
    <source>
        <dbReference type="ARBA" id="ARBA00005250"/>
    </source>
</evidence>
<dbReference type="Proteomes" id="UP000215455">
    <property type="component" value="Unassembled WGS sequence"/>
</dbReference>
<dbReference type="EMBL" id="NIWU01000001">
    <property type="protein sequence ID" value="OXR35108.1"/>
    <property type="molecule type" value="Genomic_DNA"/>
</dbReference>
<dbReference type="PANTHER" id="PTHR42951">
    <property type="entry name" value="METALLO-BETA-LACTAMASE DOMAIN-CONTAINING"/>
    <property type="match status" value="1"/>
</dbReference>